<dbReference type="OrthoDB" id="24630at2759"/>
<proteinExistence type="predicted"/>
<dbReference type="Pfam" id="PF01871">
    <property type="entry name" value="AMMECR1"/>
    <property type="match status" value="1"/>
</dbReference>
<evidence type="ECO:0000313" key="3">
    <source>
        <dbReference type="Proteomes" id="UP000031516"/>
    </source>
</evidence>
<feature type="domain" description="AMMECR1" evidence="1">
    <location>
        <begin position="3"/>
        <end position="224"/>
    </location>
</feature>
<reference evidence="2 3" key="1">
    <citation type="submission" date="2014-03" db="EMBL/GenBank/DDBJ databases">
        <title>The genome of Kluyveromyces dobzhanskii.</title>
        <authorList>
            <person name="Nystedt B."/>
            <person name="Astrom S."/>
        </authorList>
    </citation>
    <scope>NUCLEOTIDE SEQUENCE [LARGE SCALE GENOMIC DNA]</scope>
    <source>
        <strain evidence="2 3">CBS 2104</strain>
    </source>
</reference>
<dbReference type="Gene3D" id="3.30.1490.150">
    <property type="entry name" value="Hypothetical protein ph0010, domain 2"/>
    <property type="match status" value="1"/>
</dbReference>
<dbReference type="Gene3D" id="3.30.700.20">
    <property type="entry name" value="Hypothetical protein ph0010, domain 1"/>
    <property type="match status" value="1"/>
</dbReference>
<gene>
    <name evidence="2" type="ORF">KLDO_g1797</name>
</gene>
<keyword evidence="3" id="KW-1185">Reference proteome</keyword>
<accession>A0A0A8L5G4</accession>
<dbReference type="SUPFAM" id="SSF143447">
    <property type="entry name" value="AMMECR1-like"/>
    <property type="match status" value="1"/>
</dbReference>
<protein>
    <submittedName>
        <fullName evidence="2">WGS project CCBQ000000000 data, contig 00098</fullName>
    </submittedName>
</protein>
<dbReference type="EMBL" id="CCBQ010000025">
    <property type="protein sequence ID" value="CDO93500.1"/>
    <property type="molecule type" value="Genomic_DNA"/>
</dbReference>
<dbReference type="NCBIfam" id="TIGR00296">
    <property type="entry name" value="TIGR00296 family protein"/>
    <property type="match status" value="1"/>
</dbReference>
<dbReference type="InterPro" id="IPR027485">
    <property type="entry name" value="AMMECR1_N"/>
</dbReference>
<dbReference type="PROSITE" id="PS51112">
    <property type="entry name" value="AMMECR1"/>
    <property type="match status" value="1"/>
</dbReference>
<dbReference type="InterPro" id="IPR002733">
    <property type="entry name" value="AMMECR1_domain"/>
</dbReference>
<dbReference type="PANTHER" id="PTHR13016:SF0">
    <property type="entry name" value="AMME SYNDROME CANDIDATE GENE 1 PROTEIN"/>
    <property type="match status" value="1"/>
</dbReference>
<dbReference type="AlphaFoldDB" id="A0A0A8L5G4"/>
<dbReference type="Proteomes" id="UP000031516">
    <property type="component" value="Unassembled WGS sequence"/>
</dbReference>
<dbReference type="InterPro" id="IPR036071">
    <property type="entry name" value="AMMECR1_dom_sf"/>
</dbReference>
<dbReference type="PANTHER" id="PTHR13016">
    <property type="entry name" value="AMMECR1 HOMOLOG"/>
    <property type="match status" value="1"/>
</dbReference>
<name>A0A0A8L5G4_9SACH</name>
<evidence type="ECO:0000259" key="1">
    <source>
        <dbReference type="PROSITE" id="PS51112"/>
    </source>
</evidence>
<sequence length="233" mass="27031">MAESSSPYAFYAFYRLYSHFYRAPKLSLDTVNELLYQGKGLKPEFARCPLFVTWKKLDKNEYQLRGCIGTFAESKVEPCLDRYALISALQDSRFAPMQSEELPLLSCGCNLLSQFKTIYKSEGAGTTSKSTAGDIWDWEVGKHGIELKFRDPKTQKRMSATFLPEVIPEQGWDQRETFENLIAKAGCWKYVEEVMEHWEKYFDEVIRYEGTKSEISWKEFETKYADIIEESSG</sequence>
<comment type="caution">
    <text evidence="2">The sequence shown here is derived from an EMBL/GenBank/DDBJ whole genome shotgun (WGS) entry which is preliminary data.</text>
</comment>
<organism evidence="2 3">
    <name type="scientific">Kluyveromyces dobzhanskii CBS 2104</name>
    <dbReference type="NCBI Taxonomy" id="1427455"/>
    <lineage>
        <taxon>Eukaryota</taxon>
        <taxon>Fungi</taxon>
        <taxon>Dikarya</taxon>
        <taxon>Ascomycota</taxon>
        <taxon>Saccharomycotina</taxon>
        <taxon>Saccharomycetes</taxon>
        <taxon>Saccharomycetales</taxon>
        <taxon>Saccharomycetaceae</taxon>
        <taxon>Kluyveromyces</taxon>
    </lineage>
</organism>
<dbReference type="InterPro" id="IPR023473">
    <property type="entry name" value="AMMECR1"/>
</dbReference>
<evidence type="ECO:0000313" key="2">
    <source>
        <dbReference type="EMBL" id="CDO93500.1"/>
    </source>
</evidence>